<accession>A0A6N8U678</accession>
<evidence type="ECO:0000256" key="5">
    <source>
        <dbReference type="ARBA" id="ARBA00023136"/>
    </source>
</evidence>
<comment type="subcellular location">
    <subcellularLocation>
        <location evidence="1">Cell membrane</location>
        <topology evidence="1">Multi-pass membrane protein</topology>
    </subcellularLocation>
</comment>
<reference evidence="7 8" key="2">
    <citation type="submission" date="2020-01" db="EMBL/GenBank/DDBJ databases">
        <title>Clostridiaceae sp. nov. isolated from the gut of human by culturomics.</title>
        <authorList>
            <person name="Chang Y."/>
        </authorList>
    </citation>
    <scope>NUCLEOTIDE SEQUENCE [LARGE SCALE GENOMIC DNA]</scope>
    <source>
        <strain evidence="7 8">DONG20-135</strain>
    </source>
</reference>
<sequence>MDHLIGLRTIKTGIAVTCTVLVSKLLELQYPFYAVIATIISMDNSISSSFTKGKNRMLGTTLGAVLGTVMVMIKPESAVLTGIAVMIVITVCNLFHWNGSIVISGTVIAIIMFNLNNRDPFLYALSRLGDTFIGISVALLVNISIKPQNYEKKVIVTNLEIHKELDNFLAHDAYDVMKLEREIQSMKSHLATYDRELSWTHHYREEINLIRDHFRCYDEILLHLETLAELDELDENASYVRDYHEKKARSLILRYEEE</sequence>
<comment type="caution">
    <text evidence="7">The sequence shown here is derived from an EMBL/GenBank/DDBJ whole genome shotgun (WGS) entry which is preliminary data.</text>
</comment>
<evidence type="ECO:0000256" key="2">
    <source>
        <dbReference type="ARBA" id="ARBA00022475"/>
    </source>
</evidence>
<evidence type="ECO:0000313" key="7">
    <source>
        <dbReference type="EMBL" id="MXQ73401.1"/>
    </source>
</evidence>
<feature type="transmembrane region" description="Helical" evidence="6">
    <location>
        <begin position="127"/>
        <end position="145"/>
    </location>
</feature>
<dbReference type="GO" id="GO:0005886">
    <property type="term" value="C:plasma membrane"/>
    <property type="evidence" value="ECO:0007669"/>
    <property type="project" value="UniProtKB-SubCell"/>
</dbReference>
<evidence type="ECO:0000256" key="6">
    <source>
        <dbReference type="SAM" id="Phobius"/>
    </source>
</evidence>
<evidence type="ECO:0000256" key="3">
    <source>
        <dbReference type="ARBA" id="ARBA00022692"/>
    </source>
</evidence>
<protein>
    <recommendedName>
        <fullName evidence="9">Aromatic acid exporter family protein</fullName>
    </recommendedName>
</protein>
<dbReference type="InterPro" id="IPR010343">
    <property type="entry name" value="ArAE_1"/>
</dbReference>
<dbReference type="PANTHER" id="PTHR40064">
    <property type="entry name" value="MEMBRANE PROTEIN-RELATED"/>
    <property type="match status" value="1"/>
</dbReference>
<evidence type="ECO:0008006" key="9">
    <source>
        <dbReference type="Google" id="ProtNLM"/>
    </source>
</evidence>
<dbReference type="Proteomes" id="UP000434036">
    <property type="component" value="Unassembled WGS sequence"/>
</dbReference>
<gene>
    <name evidence="7" type="ORF">GSF08_05590</name>
</gene>
<keyword evidence="3 6" id="KW-0812">Transmembrane</keyword>
<evidence type="ECO:0000313" key="8">
    <source>
        <dbReference type="Proteomes" id="UP000434036"/>
    </source>
</evidence>
<keyword evidence="5 6" id="KW-0472">Membrane</keyword>
<keyword evidence="4 6" id="KW-1133">Transmembrane helix</keyword>
<dbReference type="AlphaFoldDB" id="A0A6N8U678"/>
<proteinExistence type="predicted"/>
<evidence type="ECO:0000256" key="4">
    <source>
        <dbReference type="ARBA" id="ARBA00022989"/>
    </source>
</evidence>
<keyword evidence="8" id="KW-1185">Reference proteome</keyword>
<dbReference type="PANTHER" id="PTHR40064:SF1">
    <property type="entry name" value="MEMBRANE PROTEIN"/>
    <property type="match status" value="1"/>
</dbReference>
<organism evidence="7 8">
    <name type="scientific">Copranaerobaculum intestinale</name>
    <dbReference type="NCBI Taxonomy" id="2692629"/>
    <lineage>
        <taxon>Bacteria</taxon>
        <taxon>Bacillati</taxon>
        <taxon>Bacillota</taxon>
        <taxon>Erysipelotrichia</taxon>
        <taxon>Erysipelotrichales</taxon>
        <taxon>Erysipelotrichaceae</taxon>
        <taxon>Copranaerobaculum</taxon>
    </lineage>
</organism>
<name>A0A6N8U678_9FIRM</name>
<feature type="transmembrane region" description="Helical" evidence="6">
    <location>
        <begin position="95"/>
        <end position="115"/>
    </location>
</feature>
<dbReference type="InterPro" id="IPR052984">
    <property type="entry name" value="UPF0421"/>
</dbReference>
<dbReference type="EMBL" id="WUUQ01000002">
    <property type="protein sequence ID" value="MXQ73401.1"/>
    <property type="molecule type" value="Genomic_DNA"/>
</dbReference>
<reference evidence="7 8" key="1">
    <citation type="submission" date="2019-12" db="EMBL/GenBank/DDBJ databases">
        <authorList>
            <person name="Yang R."/>
        </authorList>
    </citation>
    <scope>NUCLEOTIDE SEQUENCE [LARGE SCALE GENOMIC DNA]</scope>
    <source>
        <strain evidence="7 8">DONG20-135</strain>
    </source>
</reference>
<dbReference type="RefSeq" id="WP_160624858.1">
    <property type="nucleotide sequence ID" value="NZ_WUUQ01000002.1"/>
</dbReference>
<feature type="transmembrane region" description="Helical" evidence="6">
    <location>
        <begin position="62"/>
        <end position="89"/>
    </location>
</feature>
<keyword evidence="2" id="KW-1003">Cell membrane</keyword>
<evidence type="ECO:0000256" key="1">
    <source>
        <dbReference type="ARBA" id="ARBA00004651"/>
    </source>
</evidence>
<feature type="transmembrane region" description="Helical" evidence="6">
    <location>
        <begin position="30"/>
        <end position="50"/>
    </location>
</feature>
<dbReference type="Pfam" id="PF06081">
    <property type="entry name" value="ArAE_1"/>
    <property type="match status" value="1"/>
</dbReference>